<feature type="compositionally biased region" description="Acidic residues" evidence="4">
    <location>
        <begin position="28"/>
        <end position="51"/>
    </location>
</feature>
<dbReference type="EMBL" id="CAAALY010019042">
    <property type="protein sequence ID" value="VEL13815.1"/>
    <property type="molecule type" value="Genomic_DNA"/>
</dbReference>
<dbReference type="InterPro" id="IPR018972">
    <property type="entry name" value="Sas10_C_dom"/>
</dbReference>
<comment type="caution">
    <text evidence="6">The sequence shown here is derived from an EMBL/GenBank/DDBJ whole genome shotgun (WGS) entry which is preliminary data.</text>
</comment>
<evidence type="ECO:0000259" key="5">
    <source>
        <dbReference type="Pfam" id="PF09368"/>
    </source>
</evidence>
<protein>
    <recommendedName>
        <fullName evidence="5">Sas10 C-terminal domain-containing protein</fullName>
    </recommendedName>
</protein>
<comment type="subcellular location">
    <subcellularLocation>
        <location evidence="1">Nucleus</location>
    </subcellularLocation>
</comment>
<evidence type="ECO:0000256" key="4">
    <source>
        <dbReference type="SAM" id="MobiDB-lite"/>
    </source>
</evidence>
<proteinExistence type="inferred from homology"/>
<dbReference type="GO" id="GO:0032040">
    <property type="term" value="C:small-subunit processome"/>
    <property type="evidence" value="ECO:0007669"/>
    <property type="project" value="TreeGrafter"/>
</dbReference>
<gene>
    <name evidence="6" type="ORF">PXEA_LOCUS7255</name>
</gene>
<dbReference type="PANTHER" id="PTHR13237">
    <property type="entry name" value="SOMETHING ABOUT SILENCING PROTEIN 10-RELATED"/>
    <property type="match status" value="1"/>
</dbReference>
<sequence>MSLSVCKLRLDKNASDHPQADLTTAASVDDESCIDVGSDDDADRDGGEMEVQEMSTGDSFPTEGGFVKKFGTENRPMSRMMFENRGLVKYRHKRERNPRVHLRYKYKKATIRYRSRIPPVRKEDKPYSGEARGIRANLIRSQKFSKH</sequence>
<name>A0A3S4ZWK7_9PLAT</name>
<dbReference type="PANTHER" id="PTHR13237:SF8">
    <property type="entry name" value="SOMETHING ABOUT SILENCING PROTEIN 10"/>
    <property type="match status" value="1"/>
</dbReference>
<feature type="domain" description="Sas10 C-terminal" evidence="5">
    <location>
        <begin position="73"/>
        <end position="144"/>
    </location>
</feature>
<evidence type="ECO:0000256" key="3">
    <source>
        <dbReference type="ARBA" id="ARBA00023242"/>
    </source>
</evidence>
<accession>A0A3S4ZWK7</accession>
<feature type="region of interest" description="Disordered" evidence="4">
    <location>
        <begin position="21"/>
        <end position="70"/>
    </location>
</feature>
<dbReference type="OrthoDB" id="1924577at2759"/>
<evidence type="ECO:0000313" key="7">
    <source>
        <dbReference type="Proteomes" id="UP000784294"/>
    </source>
</evidence>
<dbReference type="Pfam" id="PF09368">
    <property type="entry name" value="Sas10"/>
    <property type="match status" value="1"/>
</dbReference>
<dbReference type="Proteomes" id="UP000784294">
    <property type="component" value="Unassembled WGS sequence"/>
</dbReference>
<feature type="region of interest" description="Disordered" evidence="4">
    <location>
        <begin position="120"/>
        <end position="147"/>
    </location>
</feature>
<keyword evidence="3" id="KW-0539">Nucleus</keyword>
<reference evidence="6" key="1">
    <citation type="submission" date="2018-11" db="EMBL/GenBank/DDBJ databases">
        <authorList>
            <consortium name="Pathogen Informatics"/>
        </authorList>
    </citation>
    <scope>NUCLEOTIDE SEQUENCE</scope>
</reference>
<keyword evidence="7" id="KW-1185">Reference proteome</keyword>
<dbReference type="AlphaFoldDB" id="A0A3S4ZWK7"/>
<evidence type="ECO:0000256" key="2">
    <source>
        <dbReference type="ARBA" id="ARBA00010979"/>
    </source>
</evidence>
<dbReference type="GO" id="GO:0000462">
    <property type="term" value="P:maturation of SSU-rRNA from tricistronic rRNA transcript (SSU-rRNA, 5.8S rRNA, LSU-rRNA)"/>
    <property type="evidence" value="ECO:0007669"/>
    <property type="project" value="TreeGrafter"/>
</dbReference>
<comment type="similarity">
    <text evidence="2">Belongs to the SAS10 family.</text>
</comment>
<organism evidence="6 7">
    <name type="scientific">Protopolystoma xenopodis</name>
    <dbReference type="NCBI Taxonomy" id="117903"/>
    <lineage>
        <taxon>Eukaryota</taxon>
        <taxon>Metazoa</taxon>
        <taxon>Spiralia</taxon>
        <taxon>Lophotrochozoa</taxon>
        <taxon>Platyhelminthes</taxon>
        <taxon>Monogenea</taxon>
        <taxon>Polyopisthocotylea</taxon>
        <taxon>Polystomatidea</taxon>
        <taxon>Polystomatidae</taxon>
        <taxon>Protopolystoma</taxon>
    </lineage>
</organism>
<evidence type="ECO:0000313" key="6">
    <source>
        <dbReference type="EMBL" id="VEL13815.1"/>
    </source>
</evidence>
<evidence type="ECO:0000256" key="1">
    <source>
        <dbReference type="ARBA" id="ARBA00004123"/>
    </source>
</evidence>